<evidence type="ECO:0000313" key="3">
    <source>
        <dbReference type="Proteomes" id="UP000006251"/>
    </source>
</evidence>
<sequence length="37" mass="4376">MRLPSMRQDFVLPSANSNSLYHCLFVVIIHVFHKVYL</sequence>
<keyword evidence="1" id="KW-0472">Membrane</keyword>
<protein>
    <submittedName>
        <fullName evidence="2">Uncharacterized protein</fullName>
    </submittedName>
</protein>
<feature type="transmembrane region" description="Helical" evidence="1">
    <location>
        <begin position="20"/>
        <end position="36"/>
    </location>
</feature>
<organism evidence="2 3">
    <name type="scientific">Brumicola pallidula DSM 14239 = ACAM 615</name>
    <dbReference type="NCBI Taxonomy" id="1121922"/>
    <lineage>
        <taxon>Bacteria</taxon>
        <taxon>Pseudomonadati</taxon>
        <taxon>Pseudomonadota</taxon>
        <taxon>Gammaproteobacteria</taxon>
        <taxon>Alteromonadales</taxon>
        <taxon>Alteromonadaceae</taxon>
        <taxon>Brumicola</taxon>
    </lineage>
</organism>
<evidence type="ECO:0000256" key="1">
    <source>
        <dbReference type="SAM" id="Phobius"/>
    </source>
</evidence>
<name>K6Z2P6_9ALTE</name>
<dbReference type="EMBL" id="BAEQ01000057">
    <property type="protein sequence ID" value="GAC30496.1"/>
    <property type="molecule type" value="Genomic_DNA"/>
</dbReference>
<dbReference type="Proteomes" id="UP000006251">
    <property type="component" value="Unassembled WGS sequence"/>
</dbReference>
<accession>K6Z2P6</accession>
<comment type="caution">
    <text evidence="2">The sequence shown here is derived from an EMBL/GenBank/DDBJ whole genome shotgun (WGS) entry which is preliminary data.</text>
</comment>
<gene>
    <name evidence="2" type="ORF">GPAL_3655</name>
</gene>
<reference evidence="3" key="1">
    <citation type="journal article" date="2014" name="Environ. Microbiol.">
        <title>Comparative genomics of the marine bacterial genus Glaciecola reveals the high degree of genomic diversity and genomic characteristic for cold adaptation.</title>
        <authorList>
            <person name="Qin Q.L."/>
            <person name="Xie B.B."/>
            <person name="Yu Y."/>
            <person name="Shu Y.L."/>
            <person name="Rong J.C."/>
            <person name="Zhang Y.J."/>
            <person name="Zhao D.L."/>
            <person name="Chen X.L."/>
            <person name="Zhang X.Y."/>
            <person name="Chen B."/>
            <person name="Zhou B.C."/>
            <person name="Zhang Y.Z."/>
        </authorList>
    </citation>
    <scope>NUCLEOTIDE SEQUENCE [LARGE SCALE GENOMIC DNA]</scope>
    <source>
        <strain evidence="3">ACAM 615</strain>
    </source>
</reference>
<keyword evidence="1" id="KW-1133">Transmembrane helix</keyword>
<keyword evidence="1" id="KW-0812">Transmembrane</keyword>
<evidence type="ECO:0000313" key="2">
    <source>
        <dbReference type="EMBL" id="GAC30496.1"/>
    </source>
</evidence>
<keyword evidence="3" id="KW-1185">Reference proteome</keyword>
<proteinExistence type="predicted"/>
<dbReference type="AlphaFoldDB" id="K6Z2P6"/>